<reference evidence="2" key="1">
    <citation type="submission" date="2013-05" db="EMBL/GenBank/DDBJ databases">
        <title>Draft genome sequences of six wheat associated Fusarium spp. isolates.</title>
        <authorList>
            <person name="Moolhuijzen P.M."/>
            <person name="Manners J.M."/>
            <person name="Wilcox S."/>
            <person name="Bellgard M.I."/>
            <person name="Gardiner D.M."/>
        </authorList>
    </citation>
    <scope>NUCLEOTIDE SEQUENCE</scope>
    <source>
        <strain evidence="2">CS3069</strain>
    </source>
</reference>
<organism evidence="2">
    <name type="scientific">Fusarium clavum</name>
    <dbReference type="NCBI Taxonomy" id="2594811"/>
    <lineage>
        <taxon>Eukaryota</taxon>
        <taxon>Fungi</taxon>
        <taxon>Dikarya</taxon>
        <taxon>Ascomycota</taxon>
        <taxon>Pezizomycotina</taxon>
        <taxon>Sordariomycetes</taxon>
        <taxon>Hypocreomycetidae</taxon>
        <taxon>Hypocreales</taxon>
        <taxon>Nectriaceae</taxon>
        <taxon>Fusarium</taxon>
        <taxon>Fusarium incarnatum-equiseti species complex</taxon>
    </lineage>
</organism>
<name>A0A090MGY8_9HYPO</name>
<sequence>MSMGNATAMIASPDATPPKTSTEDNDIYTRHTWRHALALKIEKEYDELPCPVATQGSHLIHPPPTPAFHNSVPDASFTGALKKRLKDLLWQQDIRISCYGSDFANEWPISRTPRDLAQEAAARIMRLQDELLNSISETDTEDEREFERVPKLKMNYQLPSPACTTTDDKIYSPDNSLLARKRKQGYCNLGGLEKKTRLSP</sequence>
<accession>A0A090MGY8</accession>
<gene>
    <name evidence="2" type="ORF">BN850_0083410</name>
</gene>
<evidence type="ECO:0000313" key="2">
    <source>
        <dbReference type="EMBL" id="CEG04920.1"/>
    </source>
</evidence>
<proteinExistence type="predicted"/>
<dbReference type="EMBL" id="CBMI010002438">
    <property type="protein sequence ID" value="CEG04920.1"/>
    <property type="molecule type" value="Genomic_DNA"/>
</dbReference>
<dbReference type="AlphaFoldDB" id="A0A090MGY8"/>
<comment type="caution">
    <text evidence="2">The sequence shown here is derived from an EMBL/GenBank/DDBJ whole genome shotgun (WGS) entry which is preliminary data.</text>
</comment>
<evidence type="ECO:0000256" key="1">
    <source>
        <dbReference type="SAM" id="MobiDB-lite"/>
    </source>
</evidence>
<protein>
    <submittedName>
        <fullName evidence="2">WGS project CBMI000000000 data, contig CS3069_c002440</fullName>
    </submittedName>
</protein>
<feature type="region of interest" description="Disordered" evidence="1">
    <location>
        <begin position="1"/>
        <end position="25"/>
    </location>
</feature>